<name>A0A9D5HGZ0_9LILI</name>
<dbReference type="Proteomes" id="UP001085076">
    <property type="component" value="Miscellaneous, Linkage group lg04"/>
</dbReference>
<gene>
    <name evidence="2" type="ORF">J5N97_018109</name>
</gene>
<organism evidence="2 3">
    <name type="scientific">Dioscorea zingiberensis</name>
    <dbReference type="NCBI Taxonomy" id="325984"/>
    <lineage>
        <taxon>Eukaryota</taxon>
        <taxon>Viridiplantae</taxon>
        <taxon>Streptophyta</taxon>
        <taxon>Embryophyta</taxon>
        <taxon>Tracheophyta</taxon>
        <taxon>Spermatophyta</taxon>
        <taxon>Magnoliopsida</taxon>
        <taxon>Liliopsida</taxon>
        <taxon>Dioscoreales</taxon>
        <taxon>Dioscoreaceae</taxon>
        <taxon>Dioscorea</taxon>
    </lineage>
</organism>
<dbReference type="EMBL" id="JAGGNH010000004">
    <property type="protein sequence ID" value="KAJ0976144.1"/>
    <property type="molecule type" value="Genomic_DNA"/>
</dbReference>
<evidence type="ECO:0000313" key="3">
    <source>
        <dbReference type="Proteomes" id="UP001085076"/>
    </source>
</evidence>
<accession>A0A9D5HGZ0</accession>
<sequence length="85" mass="8882">MSVYRYLHAQPVAAAAAAAAAAMVLEILELSTLSCLSVMPLESDGSLCLMEALSRSHQEGLMGATQSPKLEDFLGSGPDPSLCEQ</sequence>
<dbReference type="AlphaFoldDB" id="A0A9D5HGZ0"/>
<evidence type="ECO:0000313" key="2">
    <source>
        <dbReference type="EMBL" id="KAJ0976144.1"/>
    </source>
</evidence>
<evidence type="ECO:0000256" key="1">
    <source>
        <dbReference type="SAM" id="MobiDB-lite"/>
    </source>
</evidence>
<dbReference type="OrthoDB" id="786958at2759"/>
<reference evidence="2" key="2">
    <citation type="journal article" date="2022" name="Hortic Res">
        <title>The genome of Dioscorea zingiberensis sheds light on the biosynthesis, origin and evolution of the medicinally important diosgenin saponins.</title>
        <authorList>
            <person name="Li Y."/>
            <person name="Tan C."/>
            <person name="Li Z."/>
            <person name="Guo J."/>
            <person name="Li S."/>
            <person name="Chen X."/>
            <person name="Wang C."/>
            <person name="Dai X."/>
            <person name="Yang H."/>
            <person name="Song W."/>
            <person name="Hou L."/>
            <person name="Xu J."/>
            <person name="Tong Z."/>
            <person name="Xu A."/>
            <person name="Yuan X."/>
            <person name="Wang W."/>
            <person name="Yang Q."/>
            <person name="Chen L."/>
            <person name="Sun Z."/>
            <person name="Wang K."/>
            <person name="Pan B."/>
            <person name="Chen J."/>
            <person name="Bao Y."/>
            <person name="Liu F."/>
            <person name="Qi X."/>
            <person name="Gang D.R."/>
            <person name="Wen J."/>
            <person name="Li J."/>
        </authorList>
    </citation>
    <scope>NUCLEOTIDE SEQUENCE</scope>
    <source>
        <strain evidence="2">Dzin_1.0</strain>
    </source>
</reference>
<keyword evidence="3" id="KW-1185">Reference proteome</keyword>
<feature type="region of interest" description="Disordered" evidence="1">
    <location>
        <begin position="60"/>
        <end position="85"/>
    </location>
</feature>
<proteinExistence type="predicted"/>
<reference evidence="2" key="1">
    <citation type="submission" date="2021-03" db="EMBL/GenBank/DDBJ databases">
        <authorList>
            <person name="Li Z."/>
            <person name="Yang C."/>
        </authorList>
    </citation>
    <scope>NUCLEOTIDE SEQUENCE</scope>
    <source>
        <strain evidence="2">Dzin_1.0</strain>
        <tissue evidence="2">Leaf</tissue>
    </source>
</reference>
<protein>
    <submittedName>
        <fullName evidence="2">Uncharacterized protein</fullName>
    </submittedName>
</protein>
<comment type="caution">
    <text evidence="2">The sequence shown here is derived from an EMBL/GenBank/DDBJ whole genome shotgun (WGS) entry which is preliminary data.</text>
</comment>